<protein>
    <submittedName>
        <fullName evidence="1">Uncharacterized protein</fullName>
    </submittedName>
</protein>
<dbReference type="KEGG" id="ipa:Isop_0590"/>
<name>E8R065_ISOPI</name>
<organism evidence="1 2">
    <name type="scientific">Isosphaera pallida (strain ATCC 43644 / DSM 9630 / IS1B)</name>
    <dbReference type="NCBI Taxonomy" id="575540"/>
    <lineage>
        <taxon>Bacteria</taxon>
        <taxon>Pseudomonadati</taxon>
        <taxon>Planctomycetota</taxon>
        <taxon>Planctomycetia</taxon>
        <taxon>Isosphaerales</taxon>
        <taxon>Isosphaeraceae</taxon>
        <taxon>Isosphaera</taxon>
    </lineage>
</organism>
<dbReference type="HOGENOM" id="CLU_3404005_0_0_0"/>
<dbReference type="InParanoid" id="E8R065"/>
<proteinExistence type="predicted"/>
<sequence length="30" mass="3430">MVIPPSHIVRLGSLRNHQNEIELHSSIHQS</sequence>
<evidence type="ECO:0000313" key="1">
    <source>
        <dbReference type="EMBL" id="ADV61183.1"/>
    </source>
</evidence>
<reference key="1">
    <citation type="submission" date="2010-11" db="EMBL/GenBank/DDBJ databases">
        <title>The complete sequence of chromosome of Isophaera pallida ATCC 43644.</title>
        <authorList>
            <consortium name="US DOE Joint Genome Institute (JGI-PGF)"/>
            <person name="Lucas S."/>
            <person name="Copeland A."/>
            <person name="Lapidus A."/>
            <person name="Bruce D."/>
            <person name="Goodwin L."/>
            <person name="Pitluck S."/>
            <person name="Kyrpides N."/>
            <person name="Mavromatis K."/>
            <person name="Pagani I."/>
            <person name="Ivanova N."/>
            <person name="Saunders E."/>
            <person name="Brettin T."/>
            <person name="Detter J.C."/>
            <person name="Han C."/>
            <person name="Tapia R."/>
            <person name="Land M."/>
            <person name="Hauser L."/>
            <person name="Markowitz V."/>
            <person name="Cheng J.-F."/>
            <person name="Hugenholtz P."/>
            <person name="Woyke T."/>
            <person name="Wu D."/>
            <person name="Eisen J.A."/>
        </authorList>
    </citation>
    <scope>NUCLEOTIDE SEQUENCE</scope>
    <source>
        <strain>ATCC 43644</strain>
    </source>
</reference>
<keyword evidence="2" id="KW-1185">Reference proteome</keyword>
<evidence type="ECO:0000313" key="2">
    <source>
        <dbReference type="Proteomes" id="UP000008631"/>
    </source>
</evidence>
<gene>
    <name evidence="1" type="ordered locus">Isop_0590</name>
</gene>
<dbReference type="STRING" id="575540.Isop_0590"/>
<dbReference type="Proteomes" id="UP000008631">
    <property type="component" value="Chromosome"/>
</dbReference>
<dbReference type="AlphaFoldDB" id="E8R065"/>
<dbReference type="EMBL" id="CP002353">
    <property type="protein sequence ID" value="ADV61183.1"/>
    <property type="molecule type" value="Genomic_DNA"/>
</dbReference>
<accession>E8R065</accession>
<reference evidence="1 2" key="2">
    <citation type="journal article" date="2011" name="Stand. Genomic Sci.">
        <title>Complete genome sequence of Isosphaera pallida type strain (IS1B).</title>
        <authorList>
            <consortium name="US DOE Joint Genome Institute (JGI-PGF)"/>
            <person name="Goker M."/>
            <person name="Cleland D."/>
            <person name="Saunders E."/>
            <person name="Lapidus A."/>
            <person name="Nolan M."/>
            <person name="Lucas S."/>
            <person name="Hammon N."/>
            <person name="Deshpande S."/>
            <person name="Cheng J.F."/>
            <person name="Tapia R."/>
            <person name="Han C."/>
            <person name="Goodwin L."/>
            <person name="Pitluck S."/>
            <person name="Liolios K."/>
            <person name="Pagani I."/>
            <person name="Ivanova N."/>
            <person name="Mavromatis K."/>
            <person name="Pati A."/>
            <person name="Chen A."/>
            <person name="Palaniappan K."/>
            <person name="Land M."/>
            <person name="Hauser L."/>
            <person name="Chang Y.J."/>
            <person name="Jeffries C.D."/>
            <person name="Detter J.C."/>
            <person name="Beck B."/>
            <person name="Woyke T."/>
            <person name="Bristow J."/>
            <person name="Eisen J.A."/>
            <person name="Markowitz V."/>
            <person name="Hugenholtz P."/>
            <person name="Kyrpides N.C."/>
            <person name="Klenk H.P."/>
        </authorList>
    </citation>
    <scope>NUCLEOTIDE SEQUENCE [LARGE SCALE GENOMIC DNA]</scope>
    <source>
        <strain evidence="2">ATCC 43644 / DSM 9630 / IS1B</strain>
    </source>
</reference>